<name>J0LML3_9BIFI</name>
<dbReference type="Proteomes" id="UP000006415">
    <property type="component" value="Unassembled WGS sequence"/>
</dbReference>
<reference evidence="1 2" key="1">
    <citation type="submission" date="2012-01" db="EMBL/GenBank/DDBJ databases">
        <title>The Genome Sequence of Scardovia wiggsiae F0424.</title>
        <authorList>
            <consortium name="The Broad Institute Genome Sequencing Platform"/>
            <person name="Earl A."/>
            <person name="Ward D."/>
            <person name="Feldgarden M."/>
            <person name="Gevers D."/>
            <person name="Izard J."/>
            <person name="Ganesan A."/>
            <person name="Baranova O.V."/>
            <person name="Blanton J.M."/>
            <person name="Tanner A.C."/>
            <person name="Mathney J."/>
            <person name="Dewhirst F.E."/>
            <person name="Young S.K."/>
            <person name="Zeng Q."/>
            <person name="Gargeya S."/>
            <person name="Fitzgerald M."/>
            <person name="Haas B."/>
            <person name="Abouelleil A."/>
            <person name="Alvarado L."/>
            <person name="Arachchi H.M."/>
            <person name="Berlin A."/>
            <person name="Chapman S.B."/>
            <person name="Gearin G."/>
            <person name="Goldberg J."/>
            <person name="Griggs A."/>
            <person name="Gujja S."/>
            <person name="Hansen M."/>
            <person name="Heiman D."/>
            <person name="Howarth C."/>
            <person name="Larimer J."/>
            <person name="Lui A."/>
            <person name="MacDonald P.J.P."/>
            <person name="McCowen C."/>
            <person name="Montmayeur A."/>
            <person name="Murphy C."/>
            <person name="Neiman D."/>
            <person name="Pearson M."/>
            <person name="Priest M."/>
            <person name="Roberts A."/>
            <person name="Saif S."/>
            <person name="Shea T."/>
            <person name="Sisk P."/>
            <person name="Stolte C."/>
            <person name="Sykes S."/>
            <person name="Wortman J."/>
            <person name="Nusbaum C."/>
            <person name="Birren B."/>
        </authorList>
    </citation>
    <scope>NUCLEOTIDE SEQUENCE [LARGE SCALE GENOMIC DNA]</scope>
    <source>
        <strain evidence="1 2">F0424</strain>
    </source>
</reference>
<protein>
    <recommendedName>
        <fullName evidence="3">DUF559 domain-containing protein</fullName>
    </recommendedName>
</protein>
<evidence type="ECO:0008006" key="3">
    <source>
        <dbReference type="Google" id="ProtNLM"/>
    </source>
</evidence>
<keyword evidence="2" id="KW-1185">Reference proteome</keyword>
<dbReference type="AlphaFoldDB" id="J0LML3"/>
<sequence>MVSAVSTFFVFISACFTTRGSLFDHIGQNNFRTGPESANLALMFELVQQPVRSQIMRYGAWKRQNDAFLQMGSLGHRIRAGNLADITASHATAISLLGVAPPRSLDPRTHIVVKEWRNHRHINNVVCHYSKNADTLGATIDVAGYSCSSPEAVFAQMSQYLELEDLIALGDALMCRDRLLRRTTKYLLARFLADCERFRGSRKCCKALRLIREDTDSPRETYLRLWLLRYGLPEPTVNYEVQDGSRQRFYLDLAYPEYRVGMEYNGRHHHGQWAEDLDRFNAFQSRGWHIFVAESRMVDNHLWRARFISEIARALYNAGATGINIRPKPLSVSQLCDGRTAVNRRYSNEALNNLSAGLLS</sequence>
<proteinExistence type="predicted"/>
<dbReference type="EMBL" id="AGZS01000002">
    <property type="protein sequence ID" value="EJD65052.1"/>
    <property type="molecule type" value="Genomic_DNA"/>
</dbReference>
<gene>
    <name evidence="1" type="ORF">HMPREF9156_00496</name>
</gene>
<dbReference type="SUPFAM" id="SSF52980">
    <property type="entry name" value="Restriction endonuclease-like"/>
    <property type="match status" value="1"/>
</dbReference>
<evidence type="ECO:0000313" key="2">
    <source>
        <dbReference type="Proteomes" id="UP000006415"/>
    </source>
</evidence>
<organism evidence="1 2">
    <name type="scientific">Scardovia wiggsiae F0424</name>
    <dbReference type="NCBI Taxonomy" id="857290"/>
    <lineage>
        <taxon>Bacteria</taxon>
        <taxon>Bacillati</taxon>
        <taxon>Actinomycetota</taxon>
        <taxon>Actinomycetes</taxon>
        <taxon>Bifidobacteriales</taxon>
        <taxon>Bifidobacteriaceae</taxon>
        <taxon>Scardovia</taxon>
    </lineage>
</organism>
<accession>J0LML3</accession>
<evidence type="ECO:0000313" key="1">
    <source>
        <dbReference type="EMBL" id="EJD65052.1"/>
    </source>
</evidence>
<comment type="caution">
    <text evidence="1">The sequence shown here is derived from an EMBL/GenBank/DDBJ whole genome shotgun (WGS) entry which is preliminary data.</text>
</comment>
<dbReference type="STRING" id="857290.HMPREF9156_00496"/>
<dbReference type="eggNOG" id="COG2852">
    <property type="taxonomic scope" value="Bacteria"/>
</dbReference>
<dbReference type="HOGENOM" id="CLU_052626_2_1_11"/>
<dbReference type="InterPro" id="IPR011335">
    <property type="entry name" value="Restrct_endonuc-II-like"/>
</dbReference>